<dbReference type="AlphaFoldDB" id="A0A1B6NRU1"/>
<organism evidence="1">
    <name type="scientific">marine sediment metagenome</name>
    <dbReference type="NCBI Taxonomy" id="412755"/>
    <lineage>
        <taxon>unclassified sequences</taxon>
        <taxon>metagenomes</taxon>
        <taxon>ecological metagenomes</taxon>
    </lineage>
</organism>
<accession>A0A1B6NRU1</accession>
<gene>
    <name evidence="1" type="ORF">MGSAQ_002299</name>
</gene>
<feature type="non-terminal residue" evidence="1">
    <location>
        <position position="1"/>
    </location>
</feature>
<comment type="caution">
    <text evidence="1">The sequence shown here is derived from an EMBL/GenBank/DDBJ whole genome shotgun (WGS) entry which is preliminary data.</text>
</comment>
<proteinExistence type="predicted"/>
<reference evidence="1" key="1">
    <citation type="submission" date="2013-11" db="EMBL/GenBank/DDBJ databases">
        <title>Microbial diversity, functional groups and degradation webs in Northern and Southern Mediterranean and Red Sea marine crude oil polluted sites.</title>
        <authorList>
            <person name="Daffonchio D."/>
            <person name="Mapelli F."/>
            <person name="Ferrer M."/>
            <person name="Richter M."/>
            <person name="Cherif A."/>
            <person name="Malkawi H.I."/>
            <person name="Yakimov M.M."/>
            <person name="Abdel-Fattah Y.R."/>
            <person name="Blaghen M."/>
            <person name="Golyshin P.N."/>
            <person name="Kalogerakis N."/>
            <person name="Boon N."/>
            <person name="Magagnini M."/>
            <person name="Fava F."/>
        </authorList>
    </citation>
    <scope>NUCLEOTIDE SEQUENCE</scope>
</reference>
<sequence length="63" mass="7252">GSRREVVNAKEEGVEFKFNLQPLDIAVDENGKHVVLSWLKPKWGRRMPMVAAALLKWKVQSTY</sequence>
<evidence type="ECO:0000313" key="1">
    <source>
        <dbReference type="EMBL" id="KTF06205.1"/>
    </source>
</evidence>
<name>A0A1B6NRU1_9ZZZZ</name>
<protein>
    <submittedName>
        <fullName evidence="1">Glutamate synthase subunit beta</fullName>
    </submittedName>
</protein>
<dbReference type="EMBL" id="AYSL01001301">
    <property type="protein sequence ID" value="KTF06205.1"/>
    <property type="molecule type" value="Genomic_DNA"/>
</dbReference>